<dbReference type="GO" id="GO:0007030">
    <property type="term" value="P:Golgi organization"/>
    <property type="evidence" value="ECO:0007669"/>
    <property type="project" value="TreeGrafter"/>
</dbReference>
<proteinExistence type="predicted"/>
<organism evidence="14">
    <name type="scientific">Oppiella nova</name>
    <dbReference type="NCBI Taxonomy" id="334625"/>
    <lineage>
        <taxon>Eukaryota</taxon>
        <taxon>Metazoa</taxon>
        <taxon>Ecdysozoa</taxon>
        <taxon>Arthropoda</taxon>
        <taxon>Chelicerata</taxon>
        <taxon>Arachnida</taxon>
        <taxon>Acari</taxon>
        <taxon>Acariformes</taxon>
        <taxon>Sarcoptiformes</taxon>
        <taxon>Oribatida</taxon>
        <taxon>Brachypylina</taxon>
        <taxon>Oppioidea</taxon>
        <taxon>Oppiidae</taxon>
        <taxon>Oppiella</taxon>
    </lineage>
</organism>
<gene>
    <name evidence="14" type="ORF">ONB1V03_LOCUS6876</name>
</gene>
<feature type="domain" description="P-type ATPase N-terminal" evidence="12">
    <location>
        <begin position="5"/>
        <end position="55"/>
    </location>
</feature>
<dbReference type="GO" id="GO:0140326">
    <property type="term" value="F:ATPase-coupled intramembrane lipid transporter activity"/>
    <property type="evidence" value="ECO:0007669"/>
    <property type="project" value="TreeGrafter"/>
</dbReference>
<dbReference type="InterPro" id="IPR032631">
    <property type="entry name" value="P-type_ATPase_N"/>
</dbReference>
<keyword evidence="9 11" id="KW-0472">Membrane</keyword>
<evidence type="ECO:0008006" key="16">
    <source>
        <dbReference type="Google" id="ProtNLM"/>
    </source>
</evidence>
<dbReference type="FunFam" id="3.40.50.1000:FF:000001">
    <property type="entry name" value="Phospholipid-transporting ATPase IC"/>
    <property type="match status" value="1"/>
</dbReference>
<dbReference type="OrthoDB" id="377733at2759"/>
<dbReference type="EMBL" id="CAJPVJ010003275">
    <property type="protein sequence ID" value="CAG2167369.1"/>
    <property type="molecule type" value="Genomic_DNA"/>
</dbReference>
<dbReference type="GO" id="GO:0005886">
    <property type="term" value="C:plasma membrane"/>
    <property type="evidence" value="ECO:0007669"/>
    <property type="project" value="TreeGrafter"/>
</dbReference>
<dbReference type="Gene3D" id="3.40.1110.10">
    <property type="entry name" value="Calcium-transporting ATPase, cytoplasmic domain N"/>
    <property type="match status" value="1"/>
</dbReference>
<evidence type="ECO:0000256" key="1">
    <source>
        <dbReference type="ARBA" id="ARBA00004141"/>
    </source>
</evidence>
<dbReference type="PANTHER" id="PTHR24092:SF190">
    <property type="entry name" value="PHOSPHOLIPID-TRANSPORTING ATPASE"/>
    <property type="match status" value="1"/>
</dbReference>
<keyword evidence="4" id="KW-0547">Nucleotide-binding</keyword>
<feature type="transmembrane region" description="Helical" evidence="11">
    <location>
        <begin position="741"/>
        <end position="761"/>
    </location>
</feature>
<keyword evidence="3" id="KW-0479">Metal-binding</keyword>
<dbReference type="PANTHER" id="PTHR24092">
    <property type="entry name" value="PROBABLE PHOSPHOLIPID-TRANSPORTING ATPASE"/>
    <property type="match status" value="1"/>
</dbReference>
<feature type="transmembrane region" description="Helical" evidence="11">
    <location>
        <begin position="672"/>
        <end position="694"/>
    </location>
</feature>
<feature type="transmembrane region" description="Helical" evidence="11">
    <location>
        <begin position="714"/>
        <end position="734"/>
    </location>
</feature>
<reference evidence="14" key="1">
    <citation type="submission" date="2020-11" db="EMBL/GenBank/DDBJ databases">
        <authorList>
            <person name="Tran Van P."/>
        </authorList>
    </citation>
    <scope>NUCLEOTIDE SEQUENCE</scope>
</reference>
<feature type="compositionally biased region" description="Basic residues" evidence="10">
    <location>
        <begin position="834"/>
        <end position="845"/>
    </location>
</feature>
<dbReference type="InterPro" id="IPR018303">
    <property type="entry name" value="ATPase_P-typ_P_site"/>
</dbReference>
<dbReference type="GO" id="GO:0005802">
    <property type="term" value="C:trans-Golgi network"/>
    <property type="evidence" value="ECO:0007669"/>
    <property type="project" value="TreeGrafter"/>
</dbReference>
<sequence>MASLNNYIKTSKYSLLTFLPLNLFEQFQRLANFYFLCLLILQVIPYISSLTPVATAVPLIVVLTLTALKDAIDDIQRHRSDNQINNRLSKVLRNGKVAEERWYKVQVGDIVLMENDNFVAADLLMLSTSEPNGLCYVETAELDGETNLKCRQAIPETSELGDDIHLLSRFNGEMICEPPNNNLTRFEGTLHYNGQTFSVDNDKMLLRGCRLRNTKWCFGVVVFAASGVWETVTGQYFRAYLPWDTIVPANPKSGATVIAVLVFFSYAIVLNTVVPISLYVSVEVIRFCHSLWINWDEKMYYSITDVAAKARTTTLNEELGQIQYIFSDKTGTLTQNIMTFNKCSIGSNLYGEVLDEITGEPLEITEDMVSVDFSGNALYEESFKFYDQTLLDEINGGNKEVQEFFKLLALCHTVMCEEKDGKLEYQAQSPDEAALTSAARNFGFVFRSRTPTSITIEELGKTEVYELLAILDFNNVRKRMSVIIRKNGKILLYCKGADTVIFERMDASCAELKLNTVDHLNKFAGEGLRTLCYSCQLLTDEMVDTFTIEGWEYEDVENELKRCRENIANVMSHSYGATDLNVVSFRGNNLSPNDNNLMNRVNDRYENRASAPNASPIEVNETDSGQEGMQAVLSSDFSIAQFRFLERLLLVHGRWSYFRMCKFLRYFFYKNFAFTLCHFCVAHGIVSSFILFFIPYGAFKNAVGPEGINLDGHQIFGTVVSTILVLVVTAQIALDTSYWTVFNHIVIWGSVAFYFAMTLFINSNLIGNQYLGCLRMTLSSGQFWFTLFLVLAILLVPGVANRFYHTSVHPTLSDRCRYKQRISRMRARPEPQMRRRSSVRRSRRSIRSGYAFSHQEGFGRLIMSGKIMKQHKSKAHPNANS</sequence>
<evidence type="ECO:0000256" key="3">
    <source>
        <dbReference type="ARBA" id="ARBA00022723"/>
    </source>
</evidence>
<feature type="transmembrane region" description="Helical" evidence="11">
    <location>
        <begin position="216"/>
        <end position="237"/>
    </location>
</feature>
<evidence type="ECO:0000256" key="7">
    <source>
        <dbReference type="ARBA" id="ARBA00022967"/>
    </source>
</evidence>
<keyword evidence="5" id="KW-0067">ATP-binding</keyword>
<dbReference type="InterPro" id="IPR008250">
    <property type="entry name" value="ATPase_P-typ_transduc_dom_A_sf"/>
</dbReference>
<evidence type="ECO:0000256" key="4">
    <source>
        <dbReference type="ARBA" id="ARBA00022741"/>
    </source>
</evidence>
<evidence type="ECO:0000256" key="2">
    <source>
        <dbReference type="ARBA" id="ARBA00022692"/>
    </source>
</evidence>
<evidence type="ECO:0000256" key="9">
    <source>
        <dbReference type="ARBA" id="ARBA00023136"/>
    </source>
</evidence>
<dbReference type="Pfam" id="PF16212">
    <property type="entry name" value="PhoLip_ATPase_C"/>
    <property type="match status" value="1"/>
</dbReference>
<dbReference type="GO" id="GO:0005524">
    <property type="term" value="F:ATP binding"/>
    <property type="evidence" value="ECO:0007669"/>
    <property type="project" value="UniProtKB-KW"/>
</dbReference>
<dbReference type="Gene3D" id="2.70.150.10">
    <property type="entry name" value="Calcium-transporting ATPase, cytoplasmic transduction domain A"/>
    <property type="match status" value="1"/>
</dbReference>
<feature type="transmembrane region" description="Helical" evidence="11">
    <location>
        <begin position="53"/>
        <end position="72"/>
    </location>
</feature>
<feature type="transmembrane region" description="Helical" evidence="11">
    <location>
        <begin position="257"/>
        <end position="280"/>
    </location>
</feature>
<dbReference type="EMBL" id="OC918100">
    <property type="protein sequence ID" value="CAD7648671.1"/>
    <property type="molecule type" value="Genomic_DNA"/>
</dbReference>
<evidence type="ECO:0000256" key="8">
    <source>
        <dbReference type="ARBA" id="ARBA00022989"/>
    </source>
</evidence>
<evidence type="ECO:0000256" key="5">
    <source>
        <dbReference type="ARBA" id="ARBA00022840"/>
    </source>
</evidence>
<feature type="transmembrane region" description="Helical" evidence="11">
    <location>
        <begin position="781"/>
        <end position="800"/>
    </location>
</feature>
<evidence type="ECO:0000259" key="12">
    <source>
        <dbReference type="Pfam" id="PF16209"/>
    </source>
</evidence>
<dbReference type="Proteomes" id="UP000728032">
    <property type="component" value="Unassembled WGS sequence"/>
</dbReference>
<evidence type="ECO:0000313" key="14">
    <source>
        <dbReference type="EMBL" id="CAD7648671.1"/>
    </source>
</evidence>
<evidence type="ECO:0000259" key="13">
    <source>
        <dbReference type="Pfam" id="PF16212"/>
    </source>
</evidence>
<feature type="non-terminal residue" evidence="14">
    <location>
        <position position="1"/>
    </location>
</feature>
<keyword evidence="2 11" id="KW-0812">Transmembrane</keyword>
<dbReference type="SUPFAM" id="SSF81665">
    <property type="entry name" value="Calcium ATPase, transmembrane domain M"/>
    <property type="match status" value="1"/>
</dbReference>
<dbReference type="GO" id="GO:0045332">
    <property type="term" value="P:phospholipid translocation"/>
    <property type="evidence" value="ECO:0007669"/>
    <property type="project" value="TreeGrafter"/>
</dbReference>
<protein>
    <recommendedName>
        <fullName evidence="16">Phospholipid-transporting ATPase</fullName>
    </recommendedName>
</protein>
<dbReference type="SUPFAM" id="SSF81653">
    <property type="entry name" value="Calcium ATPase, transduction domain A"/>
    <property type="match status" value="1"/>
</dbReference>
<feature type="transmembrane region" description="Helical" evidence="11">
    <location>
        <begin position="30"/>
        <end position="47"/>
    </location>
</feature>
<feature type="region of interest" description="Disordered" evidence="10">
    <location>
        <begin position="825"/>
        <end position="845"/>
    </location>
</feature>
<evidence type="ECO:0000256" key="6">
    <source>
        <dbReference type="ARBA" id="ARBA00022842"/>
    </source>
</evidence>
<dbReference type="Pfam" id="PF13246">
    <property type="entry name" value="Cation_ATPase"/>
    <property type="match status" value="1"/>
</dbReference>
<keyword evidence="6" id="KW-0460">Magnesium</keyword>
<feature type="domain" description="P-type ATPase C-terminal" evidence="13">
    <location>
        <begin position="680"/>
        <end position="811"/>
    </location>
</feature>
<evidence type="ECO:0000256" key="11">
    <source>
        <dbReference type="SAM" id="Phobius"/>
    </source>
</evidence>
<dbReference type="Pfam" id="PF16209">
    <property type="entry name" value="PhoLip_ATPase_N"/>
    <property type="match status" value="1"/>
</dbReference>
<dbReference type="GO" id="GO:0046872">
    <property type="term" value="F:metal ion binding"/>
    <property type="evidence" value="ECO:0007669"/>
    <property type="project" value="UniProtKB-KW"/>
</dbReference>
<dbReference type="AlphaFoldDB" id="A0A7R9LVK1"/>
<dbReference type="InterPro" id="IPR023299">
    <property type="entry name" value="ATPase_P-typ_cyto_dom_N"/>
</dbReference>
<name>A0A7R9LVK1_9ACAR</name>
<evidence type="ECO:0000313" key="15">
    <source>
        <dbReference type="Proteomes" id="UP000728032"/>
    </source>
</evidence>
<accession>A0A7R9LVK1</accession>
<dbReference type="InterPro" id="IPR023298">
    <property type="entry name" value="ATPase_P-typ_TM_dom_sf"/>
</dbReference>
<keyword evidence="15" id="KW-1185">Reference proteome</keyword>
<keyword evidence="7" id="KW-1278">Translocase</keyword>
<dbReference type="SUPFAM" id="SSF81660">
    <property type="entry name" value="Metal cation-transporting ATPase, ATP-binding domain N"/>
    <property type="match status" value="1"/>
</dbReference>
<dbReference type="InterPro" id="IPR032630">
    <property type="entry name" value="P_typ_ATPase_c"/>
</dbReference>
<dbReference type="PROSITE" id="PS00154">
    <property type="entry name" value="ATPASE_E1_E2"/>
    <property type="match status" value="1"/>
</dbReference>
<comment type="subcellular location">
    <subcellularLocation>
        <location evidence="1">Membrane</location>
        <topology evidence="1">Multi-pass membrane protein</topology>
    </subcellularLocation>
</comment>
<keyword evidence="8 11" id="KW-1133">Transmembrane helix</keyword>
<evidence type="ECO:0000256" key="10">
    <source>
        <dbReference type="SAM" id="MobiDB-lite"/>
    </source>
</evidence>